<evidence type="ECO:0000256" key="6">
    <source>
        <dbReference type="ARBA" id="ARBA00022490"/>
    </source>
</evidence>
<dbReference type="GO" id="GO:0005524">
    <property type="term" value="F:ATP binding"/>
    <property type="evidence" value="ECO:0007669"/>
    <property type="project" value="UniProtKB-KW"/>
</dbReference>
<evidence type="ECO:0000259" key="17">
    <source>
        <dbReference type="Pfam" id="PF01634"/>
    </source>
</evidence>
<comment type="caution">
    <text evidence="19">The sequence shown here is derived from an EMBL/GenBank/DDBJ whole genome shotgun (WGS) entry which is preliminary data.</text>
</comment>
<evidence type="ECO:0000256" key="9">
    <source>
        <dbReference type="ARBA" id="ARBA00022679"/>
    </source>
</evidence>
<keyword evidence="8 16" id="KW-0328">Glycosyltransferase</keyword>
<dbReference type="InterPro" id="IPR020621">
    <property type="entry name" value="ATP-PRT_HisG_long"/>
</dbReference>
<dbReference type="InterPro" id="IPR011322">
    <property type="entry name" value="N-reg_PII-like_a/b"/>
</dbReference>
<keyword evidence="6 16" id="KW-0963">Cytoplasm</keyword>
<evidence type="ECO:0000256" key="2">
    <source>
        <dbReference type="ARBA" id="ARBA00004496"/>
    </source>
</evidence>
<evidence type="ECO:0000256" key="15">
    <source>
        <dbReference type="ARBA" id="ARBA00024861"/>
    </source>
</evidence>
<dbReference type="InterPro" id="IPR013115">
    <property type="entry name" value="HisG_C"/>
</dbReference>
<dbReference type="Gene3D" id="3.30.70.120">
    <property type="match status" value="1"/>
</dbReference>
<evidence type="ECO:0000256" key="13">
    <source>
        <dbReference type="ARBA" id="ARBA00022842"/>
    </source>
</evidence>
<dbReference type="PANTHER" id="PTHR21403">
    <property type="entry name" value="ATP PHOSPHORIBOSYLTRANSFERASE ATP-PRTASE"/>
    <property type="match status" value="1"/>
</dbReference>
<dbReference type="SUPFAM" id="SSF54913">
    <property type="entry name" value="GlnB-like"/>
    <property type="match status" value="1"/>
</dbReference>
<evidence type="ECO:0000256" key="16">
    <source>
        <dbReference type="HAMAP-Rule" id="MF_00079"/>
    </source>
</evidence>
<dbReference type="Pfam" id="PF01634">
    <property type="entry name" value="HisG"/>
    <property type="match status" value="1"/>
</dbReference>
<dbReference type="GO" id="GO:0005737">
    <property type="term" value="C:cytoplasm"/>
    <property type="evidence" value="ECO:0007669"/>
    <property type="project" value="UniProtKB-SubCell"/>
</dbReference>
<evidence type="ECO:0000256" key="12">
    <source>
        <dbReference type="ARBA" id="ARBA00022840"/>
    </source>
</evidence>
<comment type="function">
    <text evidence="15 16">Catalyzes the condensation of ATP and 5-phosphoribose 1-diphosphate to form N'-(5'-phosphoribosyl)-ATP (PR-ATP). Has a crucial role in the pathway because the rate of histidine biosynthesis seems to be controlled primarily by regulation of HisG enzymatic activity.</text>
</comment>
<gene>
    <name evidence="16" type="primary">hisG</name>
    <name evidence="19" type="ORF">ENX68_02730</name>
</gene>
<dbReference type="NCBIfam" id="TIGR03455">
    <property type="entry name" value="HisG_C-term"/>
    <property type="match status" value="1"/>
</dbReference>
<keyword evidence="7 16" id="KW-0028">Amino-acid biosynthesis</keyword>
<dbReference type="Gene3D" id="3.40.190.10">
    <property type="entry name" value="Periplasmic binding protein-like II"/>
    <property type="match status" value="2"/>
</dbReference>
<evidence type="ECO:0000313" key="19">
    <source>
        <dbReference type="EMBL" id="HGE77901.1"/>
    </source>
</evidence>
<evidence type="ECO:0000256" key="14">
    <source>
        <dbReference type="ARBA" id="ARBA00023102"/>
    </source>
</evidence>
<proteinExistence type="inferred from homology"/>
<keyword evidence="12 16" id="KW-0067">ATP-binding</keyword>
<evidence type="ECO:0000256" key="3">
    <source>
        <dbReference type="ARBA" id="ARBA00004667"/>
    </source>
</evidence>
<organism evidence="19">
    <name type="scientific">candidate division WOR-3 bacterium</name>
    <dbReference type="NCBI Taxonomy" id="2052148"/>
    <lineage>
        <taxon>Bacteria</taxon>
        <taxon>Bacteria division WOR-3</taxon>
    </lineage>
</organism>
<dbReference type="GO" id="GO:0003879">
    <property type="term" value="F:ATP phosphoribosyltransferase activity"/>
    <property type="evidence" value="ECO:0007669"/>
    <property type="project" value="UniProtKB-UniRule"/>
</dbReference>
<dbReference type="InterPro" id="IPR013820">
    <property type="entry name" value="ATP_PRibTrfase_cat"/>
</dbReference>
<dbReference type="InterPro" id="IPR001348">
    <property type="entry name" value="ATP_PRibTrfase_HisG"/>
</dbReference>
<feature type="domain" description="ATP phosphoribosyltransferase catalytic" evidence="17">
    <location>
        <begin position="51"/>
        <end position="204"/>
    </location>
</feature>
<keyword evidence="11 16" id="KW-0547">Nucleotide-binding</keyword>
<feature type="domain" description="Histidine biosynthesis HisG C-terminal" evidence="18">
    <location>
        <begin position="210"/>
        <end position="281"/>
    </location>
</feature>
<evidence type="ECO:0000256" key="4">
    <source>
        <dbReference type="ARBA" id="ARBA00007955"/>
    </source>
</evidence>
<comment type="pathway">
    <text evidence="3 16">Amino-acid biosynthesis; L-histidine biosynthesis; L-histidine from 5-phospho-alpha-D-ribose 1-diphosphate: step 1/9.</text>
</comment>
<evidence type="ECO:0000256" key="8">
    <source>
        <dbReference type="ARBA" id="ARBA00022676"/>
    </source>
</evidence>
<dbReference type="Pfam" id="PF08029">
    <property type="entry name" value="HisG_C"/>
    <property type="match status" value="1"/>
</dbReference>
<dbReference type="NCBIfam" id="TIGR00070">
    <property type="entry name" value="hisG"/>
    <property type="match status" value="1"/>
</dbReference>
<dbReference type="GO" id="GO:0000105">
    <property type="term" value="P:L-histidine biosynthetic process"/>
    <property type="evidence" value="ECO:0007669"/>
    <property type="project" value="UniProtKB-UniRule"/>
</dbReference>
<dbReference type="GO" id="GO:0000287">
    <property type="term" value="F:magnesium ion binding"/>
    <property type="evidence" value="ECO:0007669"/>
    <property type="project" value="UniProtKB-UniRule"/>
</dbReference>
<comment type="similarity">
    <text evidence="4 16">Belongs to the ATP phosphoribosyltransferase family. Long subfamily.</text>
</comment>
<comment type="subcellular location">
    <subcellularLocation>
        <location evidence="2 16">Cytoplasm</location>
    </subcellularLocation>
</comment>
<evidence type="ECO:0000256" key="1">
    <source>
        <dbReference type="ARBA" id="ARBA00000915"/>
    </source>
</evidence>
<dbReference type="PANTHER" id="PTHR21403:SF10">
    <property type="entry name" value="ATP PHOSPHORIBOSYLTRANSFERASE"/>
    <property type="match status" value="1"/>
</dbReference>
<name>A0A7V3RGZ9_UNCW3</name>
<sequence>MQNELKLVIPKGSIYESVMNLFSDAGINIRTNERIYRPFVSDPEIKIKILRPQNIPELIEIGSHDAGFTGRDWIVESNADVVEVMDLKLDPVRIVAAVPEGTDIKELKKRKIIVASEYERLTENFLKKEGFKFKFLRTYGATEVFPPEDADMIIDNTATGTTLREHKLEIYKVIMESTTRFIASKKTLKNRWKKEKIEELMMLFKAVLDARERVMLEMNVPKKNFEKIVKILPCMRSPTVAPLYGEKGYAVKVAVRKEEVTKLIPMLKKLGATDILEYEFRKVVV</sequence>
<comment type="catalytic activity">
    <reaction evidence="1 16">
        <text>1-(5-phospho-beta-D-ribosyl)-ATP + diphosphate = 5-phospho-alpha-D-ribose 1-diphosphate + ATP</text>
        <dbReference type="Rhea" id="RHEA:18473"/>
        <dbReference type="ChEBI" id="CHEBI:30616"/>
        <dbReference type="ChEBI" id="CHEBI:33019"/>
        <dbReference type="ChEBI" id="CHEBI:58017"/>
        <dbReference type="ChEBI" id="CHEBI:73183"/>
        <dbReference type="EC" id="2.4.2.17"/>
    </reaction>
</comment>
<dbReference type="HAMAP" id="MF_00079">
    <property type="entry name" value="HisG_Long"/>
    <property type="match status" value="1"/>
</dbReference>
<evidence type="ECO:0000256" key="11">
    <source>
        <dbReference type="ARBA" id="ARBA00022741"/>
    </source>
</evidence>
<comment type="activity regulation">
    <text evidence="16">Feedback inhibited by histidine.</text>
</comment>
<dbReference type="InterPro" id="IPR015867">
    <property type="entry name" value="N-reg_PII/ATP_PRibTrfase_C"/>
</dbReference>
<accession>A0A7V3RGZ9</accession>
<protein>
    <recommendedName>
        <fullName evidence="5 16">ATP phosphoribosyltransferase</fullName>
        <shortName evidence="16">ATP-PRT</shortName>
        <shortName evidence="16">ATP-PRTase</shortName>
        <ecNumber evidence="5 16">2.4.2.17</ecNumber>
    </recommendedName>
</protein>
<reference evidence="19" key="1">
    <citation type="journal article" date="2020" name="mSystems">
        <title>Genome- and Community-Level Interaction Insights into Carbon Utilization and Element Cycling Functions of Hydrothermarchaeota in Hydrothermal Sediment.</title>
        <authorList>
            <person name="Zhou Z."/>
            <person name="Liu Y."/>
            <person name="Xu W."/>
            <person name="Pan J."/>
            <person name="Luo Z.H."/>
            <person name="Li M."/>
        </authorList>
    </citation>
    <scope>NUCLEOTIDE SEQUENCE [LARGE SCALE GENOMIC DNA]</scope>
    <source>
        <strain evidence="19">SpSt-961</strain>
    </source>
</reference>
<keyword evidence="9 16" id="KW-0808">Transferase</keyword>
<evidence type="ECO:0000259" key="18">
    <source>
        <dbReference type="Pfam" id="PF08029"/>
    </source>
</evidence>
<dbReference type="EMBL" id="DTOZ01000072">
    <property type="protein sequence ID" value="HGE77901.1"/>
    <property type="molecule type" value="Genomic_DNA"/>
</dbReference>
<dbReference type="AlphaFoldDB" id="A0A7V3RGZ9"/>
<keyword evidence="10 16" id="KW-0479">Metal-binding</keyword>
<dbReference type="SUPFAM" id="SSF53850">
    <property type="entry name" value="Periplasmic binding protein-like II"/>
    <property type="match status" value="1"/>
</dbReference>
<evidence type="ECO:0000256" key="5">
    <source>
        <dbReference type="ARBA" id="ARBA00011946"/>
    </source>
</evidence>
<dbReference type="UniPathway" id="UPA00031">
    <property type="reaction ID" value="UER00006"/>
</dbReference>
<comment type="cofactor">
    <cofactor evidence="16">
        <name>Mg(2+)</name>
        <dbReference type="ChEBI" id="CHEBI:18420"/>
    </cofactor>
</comment>
<dbReference type="EC" id="2.4.2.17" evidence="5 16"/>
<evidence type="ECO:0000256" key="7">
    <source>
        <dbReference type="ARBA" id="ARBA00022605"/>
    </source>
</evidence>
<keyword evidence="14 16" id="KW-0368">Histidine biosynthesis</keyword>
<keyword evidence="13 16" id="KW-0460">Magnesium</keyword>
<evidence type="ECO:0000256" key="10">
    <source>
        <dbReference type="ARBA" id="ARBA00022723"/>
    </source>
</evidence>